<dbReference type="InterPro" id="IPR003593">
    <property type="entry name" value="AAA+_ATPase"/>
</dbReference>
<name>A0A498CSY1_9FIRM</name>
<evidence type="ECO:0000256" key="2">
    <source>
        <dbReference type="ARBA" id="ARBA00022448"/>
    </source>
</evidence>
<organism evidence="6 7">
    <name type="scientific">Anaerotruncus massiliensis</name>
    <name type="common">ex Liu et al. 2021</name>
    <dbReference type="NCBI Taxonomy" id="2321404"/>
    <lineage>
        <taxon>Bacteria</taxon>
        <taxon>Bacillati</taxon>
        <taxon>Bacillota</taxon>
        <taxon>Clostridia</taxon>
        <taxon>Eubacteriales</taxon>
        <taxon>Oscillospiraceae</taxon>
        <taxon>Anaerotruncus</taxon>
    </lineage>
</organism>
<dbReference type="PANTHER" id="PTHR42734:SF17">
    <property type="entry name" value="METAL TRANSPORT SYSTEM ATP-BINDING PROTEIN TM_0124-RELATED"/>
    <property type="match status" value="1"/>
</dbReference>
<dbReference type="InterPro" id="IPR017871">
    <property type="entry name" value="ABC_transporter-like_CS"/>
</dbReference>
<dbReference type="AlphaFoldDB" id="A0A498CSY1"/>
<dbReference type="Proteomes" id="UP000276301">
    <property type="component" value="Unassembled WGS sequence"/>
</dbReference>
<keyword evidence="2" id="KW-0813">Transport</keyword>
<protein>
    <submittedName>
        <fullName evidence="6">Metal ABC transporter ATP-binding protein</fullName>
    </submittedName>
</protein>
<evidence type="ECO:0000256" key="4">
    <source>
        <dbReference type="ARBA" id="ARBA00022840"/>
    </source>
</evidence>
<dbReference type="GO" id="GO:0016887">
    <property type="term" value="F:ATP hydrolysis activity"/>
    <property type="evidence" value="ECO:0007669"/>
    <property type="project" value="InterPro"/>
</dbReference>
<dbReference type="PANTHER" id="PTHR42734">
    <property type="entry name" value="METAL TRANSPORT SYSTEM ATP-BINDING PROTEIN TM_0124-RELATED"/>
    <property type="match status" value="1"/>
</dbReference>
<dbReference type="EMBL" id="RCHT01000002">
    <property type="protein sequence ID" value="RLL13791.1"/>
    <property type="molecule type" value="Genomic_DNA"/>
</dbReference>
<gene>
    <name evidence="6" type="ORF">D4A47_02570</name>
</gene>
<proteinExistence type="inferred from homology"/>
<dbReference type="SMART" id="SM00382">
    <property type="entry name" value="AAA"/>
    <property type="match status" value="1"/>
</dbReference>
<dbReference type="InterPro" id="IPR003439">
    <property type="entry name" value="ABC_transporter-like_ATP-bd"/>
</dbReference>
<evidence type="ECO:0000259" key="5">
    <source>
        <dbReference type="PROSITE" id="PS50893"/>
    </source>
</evidence>
<keyword evidence="7" id="KW-1185">Reference proteome</keyword>
<comment type="caution">
    <text evidence="6">The sequence shown here is derived from an EMBL/GenBank/DDBJ whole genome shotgun (WGS) entry which is preliminary data.</text>
</comment>
<evidence type="ECO:0000313" key="6">
    <source>
        <dbReference type="EMBL" id="RLL13791.1"/>
    </source>
</evidence>
<dbReference type="Gene3D" id="3.40.50.300">
    <property type="entry name" value="P-loop containing nucleotide triphosphate hydrolases"/>
    <property type="match status" value="1"/>
</dbReference>
<sequence>MALISCKNVTMGYENQLAVEDVSFDIEDGDYVCIVGENGSGKSTLLKGLLGLMKPRAGEIAFGDGLKQNMIGYLPQQTIVQRDFPASVWEVVLSGCLNRRGMRPFYSPAERRIASANIEKLGIGGLVKKSYRDLSGGQQQRVLLARALCATEKLLLLDEPVTGLDPVVTSELYALIRQLNREGVTIVMVSHDINCSVHYAGKILHMDTGVLFYGPSEKYLESDVCRRLLGGDAHG</sequence>
<keyword evidence="4 6" id="KW-0067">ATP-binding</keyword>
<comment type="similarity">
    <text evidence="1">Belongs to the ABC transporter superfamily.</text>
</comment>
<dbReference type="GO" id="GO:0005524">
    <property type="term" value="F:ATP binding"/>
    <property type="evidence" value="ECO:0007669"/>
    <property type="project" value="UniProtKB-KW"/>
</dbReference>
<dbReference type="Pfam" id="PF00005">
    <property type="entry name" value="ABC_tran"/>
    <property type="match status" value="1"/>
</dbReference>
<dbReference type="PROSITE" id="PS50893">
    <property type="entry name" value="ABC_TRANSPORTER_2"/>
    <property type="match status" value="1"/>
</dbReference>
<keyword evidence="3" id="KW-0547">Nucleotide-binding</keyword>
<dbReference type="SUPFAM" id="SSF52540">
    <property type="entry name" value="P-loop containing nucleoside triphosphate hydrolases"/>
    <property type="match status" value="1"/>
</dbReference>
<accession>A0A498CSY1</accession>
<dbReference type="InterPro" id="IPR027417">
    <property type="entry name" value="P-loop_NTPase"/>
</dbReference>
<evidence type="ECO:0000313" key="7">
    <source>
        <dbReference type="Proteomes" id="UP000276301"/>
    </source>
</evidence>
<dbReference type="PROSITE" id="PS00211">
    <property type="entry name" value="ABC_TRANSPORTER_1"/>
    <property type="match status" value="1"/>
</dbReference>
<evidence type="ECO:0000256" key="1">
    <source>
        <dbReference type="ARBA" id="ARBA00005417"/>
    </source>
</evidence>
<evidence type="ECO:0000256" key="3">
    <source>
        <dbReference type="ARBA" id="ARBA00022741"/>
    </source>
</evidence>
<dbReference type="RefSeq" id="WP_121586020.1">
    <property type="nucleotide sequence ID" value="NZ_RCHT01000002.1"/>
</dbReference>
<reference evidence="6 7" key="1">
    <citation type="submission" date="2018-10" db="EMBL/GenBank/DDBJ databases">
        <title>Anaerotruncus faecis sp. nov., isolated from human feces.</title>
        <authorList>
            <person name="Wang Y.-J."/>
        </authorList>
    </citation>
    <scope>NUCLEOTIDE SEQUENCE [LARGE SCALE GENOMIC DNA]</scope>
    <source>
        <strain evidence="6 7">22A2-44</strain>
    </source>
</reference>
<dbReference type="InterPro" id="IPR050153">
    <property type="entry name" value="Metal_Ion_Import_ABC"/>
</dbReference>
<feature type="domain" description="ABC transporter" evidence="5">
    <location>
        <begin position="4"/>
        <end position="233"/>
    </location>
</feature>